<dbReference type="InParanoid" id="E1ZBW1"/>
<dbReference type="OMA" id="EAHQNCV"/>
<dbReference type="GO" id="GO:0034982">
    <property type="term" value="P:mitochondrial protein processing"/>
    <property type="evidence" value="ECO:0007669"/>
    <property type="project" value="TreeGrafter"/>
</dbReference>
<evidence type="ECO:0000256" key="1">
    <source>
        <dbReference type="ARBA" id="ARBA00009915"/>
    </source>
</evidence>
<evidence type="ECO:0000256" key="3">
    <source>
        <dbReference type="ARBA" id="ARBA00022723"/>
    </source>
</evidence>
<keyword evidence="4 6" id="KW-0378">Hydrolase</keyword>
<accession>E1ZBW1</accession>
<dbReference type="EC" id="3.4.24.-" evidence="6"/>
<dbReference type="STRING" id="554065.E1ZBW1"/>
<keyword evidence="2 6" id="KW-0645">Protease</keyword>
<name>E1ZBW1_CHLVA</name>
<sequence length="212" mass="23557">MAGQAAEQQQQQQQQQPQQPQTPQEPQEVAERPPWLGTTAEHCREMVDRATSRNPTVKFMIQKMEESGCAVGKDFIQIEKCEAEVGGGFRPPDGVVICHNHLASQEEINHALTHELVHAYDHCRACNLDWTDCQHHACSEIRAAALSGDCNFKQEVLRGNLAVRGQFQKCVRRRAELSVGMNPYCEGARSAAAVDAVFEGCFADTAPFDRIP</sequence>
<dbReference type="KEGG" id="cvr:CHLNCDRAFT_21843"/>
<dbReference type="GO" id="GO:0004222">
    <property type="term" value="F:metalloendopeptidase activity"/>
    <property type="evidence" value="ECO:0007669"/>
    <property type="project" value="InterPro"/>
</dbReference>
<feature type="region of interest" description="Disordered" evidence="7">
    <location>
        <begin position="1"/>
        <end position="34"/>
    </location>
</feature>
<evidence type="ECO:0000256" key="6">
    <source>
        <dbReference type="RuleBase" id="RU364057"/>
    </source>
</evidence>
<gene>
    <name evidence="8" type="ORF">CHLNCDRAFT_21843</name>
</gene>
<evidence type="ECO:0000313" key="8">
    <source>
        <dbReference type="EMBL" id="EFN56710.1"/>
    </source>
</evidence>
<dbReference type="EMBL" id="GL433841">
    <property type="protein sequence ID" value="EFN56710.1"/>
    <property type="molecule type" value="Genomic_DNA"/>
</dbReference>
<dbReference type="GeneID" id="17356278"/>
<keyword evidence="5 6" id="KW-0482">Metalloprotease</keyword>
<dbReference type="PANTHER" id="PTHR21711">
    <property type="entry name" value="MITOCHONDRIAL INNER MEMBRANE PROTEASE"/>
    <property type="match status" value="1"/>
</dbReference>
<proteinExistence type="inferred from homology"/>
<dbReference type="GO" id="GO:0033615">
    <property type="term" value="P:mitochondrial proton-transporting ATP synthase complex assembly"/>
    <property type="evidence" value="ECO:0007669"/>
    <property type="project" value="TreeGrafter"/>
</dbReference>
<dbReference type="GO" id="GO:0005739">
    <property type="term" value="C:mitochondrion"/>
    <property type="evidence" value="ECO:0007669"/>
    <property type="project" value="GOC"/>
</dbReference>
<evidence type="ECO:0000256" key="5">
    <source>
        <dbReference type="ARBA" id="ARBA00023049"/>
    </source>
</evidence>
<evidence type="ECO:0000256" key="2">
    <source>
        <dbReference type="ARBA" id="ARBA00022670"/>
    </source>
</evidence>
<organism evidence="9">
    <name type="scientific">Chlorella variabilis</name>
    <name type="common">Green alga</name>
    <dbReference type="NCBI Taxonomy" id="554065"/>
    <lineage>
        <taxon>Eukaryota</taxon>
        <taxon>Viridiplantae</taxon>
        <taxon>Chlorophyta</taxon>
        <taxon>core chlorophytes</taxon>
        <taxon>Trebouxiophyceae</taxon>
        <taxon>Chlorellales</taxon>
        <taxon>Chlorellaceae</taxon>
        <taxon>Chlorella clade</taxon>
        <taxon>Chlorella</taxon>
    </lineage>
</organism>
<reference evidence="8 9" key="1">
    <citation type="journal article" date="2010" name="Plant Cell">
        <title>The Chlorella variabilis NC64A genome reveals adaptation to photosymbiosis, coevolution with viruses, and cryptic sex.</title>
        <authorList>
            <person name="Blanc G."/>
            <person name="Duncan G."/>
            <person name="Agarkova I."/>
            <person name="Borodovsky M."/>
            <person name="Gurnon J."/>
            <person name="Kuo A."/>
            <person name="Lindquist E."/>
            <person name="Lucas S."/>
            <person name="Pangilinan J."/>
            <person name="Polle J."/>
            <person name="Salamov A."/>
            <person name="Terry A."/>
            <person name="Yamada T."/>
            <person name="Dunigan D.D."/>
            <person name="Grigoriev I.V."/>
            <person name="Claverie J.M."/>
            <person name="Van Etten J.L."/>
        </authorList>
    </citation>
    <scope>NUCLEOTIDE SEQUENCE [LARGE SCALE GENOMIC DNA]</scope>
    <source>
        <strain evidence="8 9">NC64A</strain>
    </source>
</reference>
<dbReference type="GO" id="GO:0046872">
    <property type="term" value="F:metal ion binding"/>
    <property type="evidence" value="ECO:0007669"/>
    <property type="project" value="UniProtKB-KW"/>
</dbReference>
<evidence type="ECO:0000313" key="9">
    <source>
        <dbReference type="Proteomes" id="UP000008141"/>
    </source>
</evidence>
<dbReference type="InterPro" id="IPR019165">
    <property type="entry name" value="Peptidase_M76_ATP23"/>
</dbReference>
<dbReference type="eggNOG" id="KOG3314">
    <property type="taxonomic scope" value="Eukaryota"/>
</dbReference>
<dbReference type="PANTHER" id="PTHR21711:SF0">
    <property type="entry name" value="MITOCHONDRIAL INNER MEMBRANE PROTEASE ATP23 HOMOLOG"/>
    <property type="match status" value="1"/>
</dbReference>
<keyword evidence="9" id="KW-1185">Reference proteome</keyword>
<dbReference type="FunCoup" id="E1ZBW1">
    <property type="interactions" value="1758"/>
</dbReference>
<keyword evidence="3 6" id="KW-0479">Metal-binding</keyword>
<dbReference type="Proteomes" id="UP000008141">
    <property type="component" value="Unassembled WGS sequence"/>
</dbReference>
<dbReference type="OrthoDB" id="285308at2759"/>
<dbReference type="Pfam" id="PF09768">
    <property type="entry name" value="Peptidase_M76"/>
    <property type="match status" value="1"/>
</dbReference>
<feature type="compositionally biased region" description="Low complexity" evidence="7">
    <location>
        <begin position="1"/>
        <end position="27"/>
    </location>
</feature>
<dbReference type="RefSeq" id="XP_005848812.1">
    <property type="nucleotide sequence ID" value="XM_005848750.1"/>
</dbReference>
<protein>
    <recommendedName>
        <fullName evidence="6">Mitochondrial inner membrane protease ATP23</fullName>
        <ecNumber evidence="6">3.4.24.-</ecNumber>
    </recommendedName>
</protein>
<evidence type="ECO:0000256" key="4">
    <source>
        <dbReference type="ARBA" id="ARBA00022801"/>
    </source>
</evidence>
<comment type="similarity">
    <text evidence="1 6">Belongs to the peptidase M76 family.</text>
</comment>
<dbReference type="AlphaFoldDB" id="E1ZBW1"/>
<evidence type="ECO:0000256" key="7">
    <source>
        <dbReference type="SAM" id="MobiDB-lite"/>
    </source>
</evidence>